<dbReference type="RefSeq" id="WP_121194567.1">
    <property type="nucleotide sequence ID" value="NZ_RBWV01000014.1"/>
</dbReference>
<evidence type="ECO:0000259" key="3">
    <source>
        <dbReference type="PROSITE" id="PS50043"/>
    </source>
</evidence>
<dbReference type="Gene3D" id="1.10.10.10">
    <property type="entry name" value="Winged helix-like DNA-binding domain superfamily/Winged helix DNA-binding domain"/>
    <property type="match status" value="1"/>
</dbReference>
<dbReference type="InterPro" id="IPR011990">
    <property type="entry name" value="TPR-like_helical_dom_sf"/>
</dbReference>
<dbReference type="EMBL" id="RBWV01000014">
    <property type="protein sequence ID" value="RKS71517.1"/>
    <property type="molecule type" value="Genomic_DNA"/>
</dbReference>
<organism evidence="4 5">
    <name type="scientific">Motilibacter peucedani</name>
    <dbReference type="NCBI Taxonomy" id="598650"/>
    <lineage>
        <taxon>Bacteria</taxon>
        <taxon>Bacillati</taxon>
        <taxon>Actinomycetota</taxon>
        <taxon>Actinomycetes</taxon>
        <taxon>Motilibacterales</taxon>
        <taxon>Motilibacteraceae</taxon>
        <taxon>Motilibacter</taxon>
    </lineage>
</organism>
<reference evidence="4 5" key="1">
    <citation type="submission" date="2018-10" db="EMBL/GenBank/DDBJ databases">
        <title>Genomic Encyclopedia of Archaeal and Bacterial Type Strains, Phase II (KMG-II): from individual species to whole genera.</title>
        <authorList>
            <person name="Goeker M."/>
        </authorList>
    </citation>
    <scope>NUCLEOTIDE SEQUENCE [LARGE SCALE GENOMIC DNA]</scope>
    <source>
        <strain evidence="4 5">RP-AC37</strain>
    </source>
</reference>
<keyword evidence="5" id="KW-1185">Reference proteome</keyword>
<dbReference type="SMART" id="SM00421">
    <property type="entry name" value="HTH_LUXR"/>
    <property type="match status" value="1"/>
</dbReference>
<dbReference type="Pfam" id="PF00196">
    <property type="entry name" value="GerE"/>
    <property type="match status" value="1"/>
</dbReference>
<evidence type="ECO:0000313" key="4">
    <source>
        <dbReference type="EMBL" id="RKS71517.1"/>
    </source>
</evidence>
<dbReference type="Gene3D" id="1.25.40.10">
    <property type="entry name" value="Tetratricopeptide repeat domain"/>
    <property type="match status" value="1"/>
</dbReference>
<dbReference type="SUPFAM" id="SSF46894">
    <property type="entry name" value="C-terminal effector domain of the bipartite response regulators"/>
    <property type="match status" value="1"/>
</dbReference>
<evidence type="ECO:0000256" key="2">
    <source>
        <dbReference type="ARBA" id="ARBA00022840"/>
    </source>
</evidence>
<dbReference type="Pfam" id="PF13191">
    <property type="entry name" value="AAA_16"/>
    <property type="match status" value="1"/>
</dbReference>
<dbReference type="GO" id="GO:0003677">
    <property type="term" value="F:DNA binding"/>
    <property type="evidence" value="ECO:0007669"/>
    <property type="project" value="InterPro"/>
</dbReference>
<dbReference type="PROSITE" id="PS50043">
    <property type="entry name" value="HTH_LUXR_2"/>
    <property type="match status" value="1"/>
</dbReference>
<keyword evidence="1" id="KW-0547">Nucleotide-binding</keyword>
<dbReference type="Proteomes" id="UP000281955">
    <property type="component" value="Unassembled WGS sequence"/>
</dbReference>
<dbReference type="GO" id="GO:0005524">
    <property type="term" value="F:ATP binding"/>
    <property type="evidence" value="ECO:0007669"/>
    <property type="project" value="UniProtKB-KW"/>
</dbReference>
<dbReference type="PROSITE" id="PS00622">
    <property type="entry name" value="HTH_LUXR_1"/>
    <property type="match status" value="1"/>
</dbReference>
<name>A0A420XLW9_9ACTN</name>
<dbReference type="CDD" id="cd06170">
    <property type="entry name" value="LuxR_C_like"/>
    <property type="match status" value="1"/>
</dbReference>
<feature type="domain" description="HTH luxR-type" evidence="3">
    <location>
        <begin position="799"/>
        <end position="864"/>
    </location>
</feature>
<dbReference type="OrthoDB" id="5476461at2"/>
<proteinExistence type="predicted"/>
<evidence type="ECO:0000256" key="1">
    <source>
        <dbReference type="ARBA" id="ARBA00022741"/>
    </source>
</evidence>
<gene>
    <name evidence="4" type="ORF">CLV35_3317</name>
</gene>
<comment type="caution">
    <text evidence="4">The sequence shown here is derived from an EMBL/GenBank/DDBJ whole genome shotgun (WGS) entry which is preliminary data.</text>
</comment>
<dbReference type="PANTHER" id="PTHR16305">
    <property type="entry name" value="TESTICULAR SOLUBLE ADENYLYL CYCLASE"/>
    <property type="match status" value="1"/>
</dbReference>
<dbReference type="AlphaFoldDB" id="A0A420XLW9"/>
<keyword evidence="2" id="KW-0067">ATP-binding</keyword>
<evidence type="ECO:0000313" key="5">
    <source>
        <dbReference type="Proteomes" id="UP000281955"/>
    </source>
</evidence>
<dbReference type="InParanoid" id="A0A420XLW9"/>
<dbReference type="InterPro" id="IPR000792">
    <property type="entry name" value="Tscrpt_reg_LuxR_C"/>
</dbReference>
<dbReference type="InterPro" id="IPR016032">
    <property type="entry name" value="Sig_transdc_resp-reg_C-effctor"/>
</dbReference>
<dbReference type="SUPFAM" id="SSF48452">
    <property type="entry name" value="TPR-like"/>
    <property type="match status" value="2"/>
</dbReference>
<dbReference type="GO" id="GO:0005737">
    <property type="term" value="C:cytoplasm"/>
    <property type="evidence" value="ECO:0007669"/>
    <property type="project" value="TreeGrafter"/>
</dbReference>
<dbReference type="GO" id="GO:0004016">
    <property type="term" value="F:adenylate cyclase activity"/>
    <property type="evidence" value="ECO:0007669"/>
    <property type="project" value="TreeGrafter"/>
</dbReference>
<dbReference type="SUPFAM" id="SSF52540">
    <property type="entry name" value="P-loop containing nucleoside triphosphate hydrolases"/>
    <property type="match status" value="1"/>
</dbReference>
<sequence>MAELLERTELLAGMDQALEASARLGQVVLVAGEAGIGKTALVRRFVDGHAGARVLTGLCDPLLTPRALGPLHDIARSTGGRLAELLGSGARREAVFDALLDELGAGQPPRRPQVVVVEDAHWADAATLDLLVFLGRRWEGVPAVLVVTYREDELGTGHPLQLALGTLPTALLRTLRPAPLSSAAVADLARRAGRPPAGVHALTGGNPLLVTESLAGGGDGVPSPVRDLVAGRLAALSPAAREVARLAAVVPTATELWLLESALGPRTAELEECADRGLLVVGDQTTTYRHELLRRAVADSLSPLRRKELNRRVLQVLTAAAGDRQVDPARVVHHAREAQDAAAVTRFAPAAAEAAAAVGAHREAAGHYEAALAHTDALPPQARAELLEGFAFHAYVLGRIDDALAARRAAVQERRALSQPERVGEDQRWISRLWWWAGSGEQALLAADEAIAVLEGLPPGRQLGMAYSARSQLDMLARRFGAAVGWGRRALEVAAAVGDQETVTHALINIGTARLTEGEPGGGDDLQEAFALAVREGLPDHAVRALVNLACIHVDEHRFAEGLQVLERAIAFADDRELEAYADYLLAVRGRVRLDVGDWPGAESDARAALSRLHQRGVSVVPALVTMSRLLTRRGEAGAEALALLDDADSRARGTGEVQRVGPVAAARLEAAELAGAPLPLSDVVSAFELAVEQHEPWYAGELAWRLGRAGVAVEAPDWVAQPYLLLVRGDRVGAAAAWERLGCPYDAAEALAGGDDAQALQALAVFDSLGAAAAARLVRRRLAASGAVPVPRGPRPSTAANPAGLTDRQLDVLRLVADGRSNAEIAARLTLSVRTVDHHVSAVLLKLGVTSRREARDLAEQWVSEQS</sequence>
<accession>A0A420XLW9</accession>
<dbReference type="PRINTS" id="PR00038">
    <property type="entry name" value="HTHLUXR"/>
</dbReference>
<dbReference type="InterPro" id="IPR036388">
    <property type="entry name" value="WH-like_DNA-bd_sf"/>
</dbReference>
<dbReference type="InterPro" id="IPR041664">
    <property type="entry name" value="AAA_16"/>
</dbReference>
<dbReference type="PANTHER" id="PTHR16305:SF35">
    <property type="entry name" value="TRANSCRIPTIONAL ACTIVATOR DOMAIN"/>
    <property type="match status" value="1"/>
</dbReference>
<dbReference type="GO" id="GO:0006355">
    <property type="term" value="P:regulation of DNA-templated transcription"/>
    <property type="evidence" value="ECO:0007669"/>
    <property type="project" value="InterPro"/>
</dbReference>
<dbReference type="InterPro" id="IPR027417">
    <property type="entry name" value="P-loop_NTPase"/>
</dbReference>
<protein>
    <submittedName>
        <fullName evidence="4">AAA ATPase-like protein</fullName>
    </submittedName>
</protein>